<dbReference type="RefSeq" id="WP_149690569.1">
    <property type="nucleotide sequence ID" value="NZ_SDPQ02000003.1"/>
</dbReference>
<dbReference type="InterPro" id="IPR011032">
    <property type="entry name" value="GroES-like_sf"/>
</dbReference>
<evidence type="ECO:0000313" key="2">
    <source>
        <dbReference type="EMBL" id="KAA1395921.1"/>
    </source>
</evidence>
<dbReference type="AlphaFoldDB" id="A0A5M4FCA5"/>
<dbReference type="Gene3D" id="3.40.50.720">
    <property type="entry name" value="NAD(P)-binding Rossmann-like Domain"/>
    <property type="match status" value="2"/>
</dbReference>
<proteinExistence type="predicted"/>
<dbReference type="EMBL" id="SDPQ02000003">
    <property type="protein sequence ID" value="KAA1395921.1"/>
    <property type="molecule type" value="Genomic_DNA"/>
</dbReference>
<dbReference type="OrthoDB" id="3251063at2"/>
<sequence>MKALRLHEDGLRLEEIPRPEPEGDDVLVRVHAAAITRDELTWPTDRLPATPSYELSGVVESTGEEVMALTPFDRDGVAAEWASVPRSVLAPKPSGLSHVEAAALPMPGLSAWQGLVVHGGLTAGQRVMVTGAGGGVGHLAVQLAAQLDAVVAEVGETCDLLFDTVGGEPLTRNAAGAGSIVTIAAEAPGAHYFIVEPDGAQLAALPELRPQVDSVFALADFDAAFDRLTQRGKRGKVVLSVVDSA</sequence>
<accession>A0A5M4FCA5</accession>
<dbReference type="SMART" id="SM00829">
    <property type="entry name" value="PKS_ER"/>
    <property type="match status" value="1"/>
</dbReference>
<feature type="domain" description="Enoyl reductase (ER)" evidence="1">
    <location>
        <begin position="7"/>
        <end position="239"/>
    </location>
</feature>
<keyword evidence="3" id="KW-1185">Reference proteome</keyword>
<name>A0A5M4FCA5_9ACTN</name>
<comment type="caution">
    <text evidence="2">The sequence shown here is derived from an EMBL/GenBank/DDBJ whole genome shotgun (WGS) entry which is preliminary data.</text>
</comment>
<dbReference type="Gene3D" id="3.90.180.10">
    <property type="entry name" value="Medium-chain alcohol dehydrogenases, catalytic domain"/>
    <property type="match status" value="2"/>
</dbReference>
<dbReference type="SUPFAM" id="SSF50129">
    <property type="entry name" value="GroES-like"/>
    <property type="match status" value="1"/>
</dbReference>
<dbReference type="PANTHER" id="PTHR11695:SF294">
    <property type="entry name" value="RETICULON-4-INTERACTING PROTEIN 1, MITOCHONDRIAL"/>
    <property type="match status" value="1"/>
</dbReference>
<organism evidence="2 3">
    <name type="scientific">Aeromicrobium ginsengisoli</name>
    <dbReference type="NCBI Taxonomy" id="363867"/>
    <lineage>
        <taxon>Bacteria</taxon>
        <taxon>Bacillati</taxon>
        <taxon>Actinomycetota</taxon>
        <taxon>Actinomycetes</taxon>
        <taxon>Propionibacteriales</taxon>
        <taxon>Nocardioidaceae</taxon>
        <taxon>Aeromicrobium</taxon>
    </lineage>
</organism>
<protein>
    <submittedName>
        <fullName evidence="2">NADP-dependent oxidoreductase</fullName>
    </submittedName>
</protein>
<dbReference type="SUPFAM" id="SSF51735">
    <property type="entry name" value="NAD(P)-binding Rossmann-fold domains"/>
    <property type="match status" value="1"/>
</dbReference>
<dbReference type="InterPro" id="IPR050700">
    <property type="entry name" value="YIM1/Zinc_Alcohol_DH_Fams"/>
</dbReference>
<dbReference type="PANTHER" id="PTHR11695">
    <property type="entry name" value="ALCOHOL DEHYDROGENASE RELATED"/>
    <property type="match status" value="1"/>
</dbReference>
<dbReference type="CDD" id="cd05289">
    <property type="entry name" value="MDR_like_2"/>
    <property type="match status" value="1"/>
</dbReference>
<evidence type="ECO:0000259" key="1">
    <source>
        <dbReference type="SMART" id="SM00829"/>
    </source>
</evidence>
<dbReference type="InterPro" id="IPR020843">
    <property type="entry name" value="ER"/>
</dbReference>
<gene>
    <name evidence="2" type="ORF">ESP70_017485</name>
</gene>
<dbReference type="GO" id="GO:0016491">
    <property type="term" value="F:oxidoreductase activity"/>
    <property type="evidence" value="ECO:0007669"/>
    <property type="project" value="InterPro"/>
</dbReference>
<evidence type="ECO:0000313" key="3">
    <source>
        <dbReference type="Proteomes" id="UP000380867"/>
    </source>
</evidence>
<dbReference type="Proteomes" id="UP000380867">
    <property type="component" value="Unassembled WGS sequence"/>
</dbReference>
<reference evidence="2" key="1">
    <citation type="submission" date="2019-09" db="EMBL/GenBank/DDBJ databases">
        <authorList>
            <person name="Li J."/>
        </authorList>
    </citation>
    <scope>NUCLEOTIDE SEQUENCE [LARGE SCALE GENOMIC DNA]</scope>
    <source>
        <strain evidence="2">JCM 14732</strain>
    </source>
</reference>
<dbReference type="InterPro" id="IPR036291">
    <property type="entry name" value="NAD(P)-bd_dom_sf"/>
</dbReference>